<reference evidence="1 2" key="1">
    <citation type="submission" date="2015-04" db="EMBL/GenBank/DDBJ databases">
        <title>Genome sequence of Kerstersia gyiorum CG1.</title>
        <authorList>
            <person name="Greninger A.L."/>
            <person name="Kozyreva V."/>
            <person name="Chaturvedi V."/>
        </authorList>
    </citation>
    <scope>NUCLEOTIDE SEQUENCE [LARGE SCALE GENOMIC DNA]</scope>
    <source>
        <strain evidence="1 2">CG1</strain>
    </source>
</reference>
<dbReference type="EMBL" id="LBNE01000001">
    <property type="protein sequence ID" value="KKO73168.1"/>
    <property type="molecule type" value="Genomic_DNA"/>
</dbReference>
<keyword evidence="2" id="KW-1185">Reference proteome</keyword>
<comment type="caution">
    <text evidence="1">The sequence shown here is derived from an EMBL/GenBank/DDBJ whole genome shotgun (WGS) entry which is preliminary data.</text>
</comment>
<dbReference type="InterPro" id="IPR036271">
    <property type="entry name" value="Tet_transcr_reg_TetR-rel_C_sf"/>
</dbReference>
<evidence type="ECO:0008006" key="3">
    <source>
        <dbReference type="Google" id="ProtNLM"/>
    </source>
</evidence>
<dbReference type="SUPFAM" id="SSF48498">
    <property type="entry name" value="Tetracyclin repressor-like, C-terminal domain"/>
    <property type="match status" value="1"/>
</dbReference>
<gene>
    <name evidence="1" type="ORF">AAV32_02440</name>
</gene>
<dbReference type="Gene3D" id="1.10.357.10">
    <property type="entry name" value="Tetracycline Repressor, domain 2"/>
    <property type="match status" value="1"/>
</dbReference>
<dbReference type="AlphaFoldDB" id="A0A171KWA1"/>
<dbReference type="RefSeq" id="WP_068367175.1">
    <property type="nucleotide sequence ID" value="NZ_JAKVIY010000024.1"/>
</dbReference>
<proteinExistence type="predicted"/>
<name>A0A171KWA1_9BURK</name>
<evidence type="ECO:0000313" key="2">
    <source>
        <dbReference type="Proteomes" id="UP000078084"/>
    </source>
</evidence>
<sequence>MTSASPPRGRPPTITLARIAQAGMEMTLPLITFTGVAARLGVSHVALYKYVSNLDVLKQVVADAIFGQWRMPAPCMANTASLADYLAEFARSLRQLVHQNPGLAGYLTRHDQKTPAMLARILDHHAQVASAYAIPTETAGWLLSTVAYHCIALADTVYACPAGSSTGLLASDAALHEEFDLSMQALIIGALQMASQQDGRPRRPSAQPPLVN</sequence>
<accession>A0A171KWA1</accession>
<protein>
    <recommendedName>
        <fullName evidence="3">TetR family transcriptional regulator</fullName>
    </recommendedName>
</protein>
<dbReference type="STRING" id="206506.AAV32_02440"/>
<organism evidence="1 2">
    <name type="scientific">Kerstersia gyiorum</name>
    <dbReference type="NCBI Taxonomy" id="206506"/>
    <lineage>
        <taxon>Bacteria</taxon>
        <taxon>Pseudomonadati</taxon>
        <taxon>Pseudomonadota</taxon>
        <taxon>Betaproteobacteria</taxon>
        <taxon>Burkholderiales</taxon>
        <taxon>Alcaligenaceae</taxon>
        <taxon>Kerstersia</taxon>
    </lineage>
</organism>
<dbReference type="Proteomes" id="UP000078084">
    <property type="component" value="Unassembled WGS sequence"/>
</dbReference>
<evidence type="ECO:0000313" key="1">
    <source>
        <dbReference type="EMBL" id="KKO73168.1"/>
    </source>
</evidence>